<dbReference type="SMR" id="A0A9Q0KJ48"/>
<dbReference type="Gene3D" id="3.40.50.150">
    <property type="entry name" value="Vaccinia Virus protein VP39"/>
    <property type="match status" value="1"/>
</dbReference>
<protein>
    <submittedName>
        <fullName evidence="3">Uncharacterized protein</fullName>
    </submittedName>
</protein>
<dbReference type="Pfam" id="PF03492">
    <property type="entry name" value="Methyltransf_7"/>
    <property type="match status" value="1"/>
</dbReference>
<dbReference type="Gene3D" id="1.10.1200.270">
    <property type="entry name" value="Methyltransferase, alpha-helical capping domain"/>
    <property type="match status" value="1"/>
</dbReference>
<comment type="caution">
    <text evidence="3">The sequence shown here is derived from an EMBL/GenBank/DDBJ whole genome shotgun (WGS) entry which is preliminary data.</text>
</comment>
<evidence type="ECO:0000256" key="2">
    <source>
        <dbReference type="ARBA" id="ARBA00022842"/>
    </source>
</evidence>
<keyword evidence="2" id="KW-0460">Magnesium</keyword>
<sequence>MERIRATQYAKIRLITKDMEVKEYLCMTSGERDTNYAQHGSFTRRVTLAAKPMLENAVEDLLSEGFTSEVLTIADLGCSFGPNTFSVISTIKSAVEERCNEMGLKQPELEVFLNDLPGNDFNSLFQFFSANYQQLEGKRSSDGKMCFIAGVPGSFYERLFPLNTLHFVYSSYSAHWLSRVPPGLTSEQGMPINKGKIYISNTSPPAVKKAYLQQFQEDFTLFLKLRSKELVSNARMFLILQGRKGSNFSKSCYAWEILAKALVAMVSEGLIKEEKLDSFNVPYYTASCEEVQEIIEKEGSFDIKKIGTFALDDGNKEETDTWVKGEKVAKNIRSFTEPLVSHHIGHEMIEPFFEKVTRIVIDDMAKQELPREAISISITLRRKG</sequence>
<evidence type="ECO:0000256" key="1">
    <source>
        <dbReference type="ARBA" id="ARBA00022723"/>
    </source>
</evidence>
<dbReference type="InterPro" id="IPR042086">
    <property type="entry name" value="MeTrfase_capping"/>
</dbReference>
<dbReference type="OrthoDB" id="1523883at2759"/>
<dbReference type="InterPro" id="IPR005299">
    <property type="entry name" value="MeTrfase_7"/>
</dbReference>
<dbReference type="InterPro" id="IPR029063">
    <property type="entry name" value="SAM-dependent_MTases_sf"/>
</dbReference>
<dbReference type="GO" id="GO:0046872">
    <property type="term" value="F:metal ion binding"/>
    <property type="evidence" value="ECO:0007669"/>
    <property type="project" value="UniProtKB-KW"/>
</dbReference>
<evidence type="ECO:0000313" key="3">
    <source>
        <dbReference type="EMBL" id="KAJ4971191.1"/>
    </source>
</evidence>
<dbReference type="GO" id="GO:0008168">
    <property type="term" value="F:methyltransferase activity"/>
    <property type="evidence" value="ECO:0007669"/>
    <property type="project" value="InterPro"/>
</dbReference>
<organism evidence="3 4">
    <name type="scientific">Protea cynaroides</name>
    <dbReference type="NCBI Taxonomy" id="273540"/>
    <lineage>
        <taxon>Eukaryota</taxon>
        <taxon>Viridiplantae</taxon>
        <taxon>Streptophyta</taxon>
        <taxon>Embryophyta</taxon>
        <taxon>Tracheophyta</taxon>
        <taxon>Spermatophyta</taxon>
        <taxon>Magnoliopsida</taxon>
        <taxon>Proteales</taxon>
        <taxon>Proteaceae</taxon>
        <taxon>Protea</taxon>
    </lineage>
</organism>
<dbReference type="PANTHER" id="PTHR31009">
    <property type="entry name" value="S-ADENOSYL-L-METHIONINE:CARBOXYL METHYLTRANSFERASE FAMILY PROTEIN"/>
    <property type="match status" value="1"/>
</dbReference>
<keyword evidence="4" id="KW-1185">Reference proteome</keyword>
<reference evidence="3" key="1">
    <citation type="journal article" date="2023" name="Plant J.">
        <title>The genome of the king protea, Protea cynaroides.</title>
        <authorList>
            <person name="Chang J."/>
            <person name="Duong T.A."/>
            <person name="Schoeman C."/>
            <person name="Ma X."/>
            <person name="Roodt D."/>
            <person name="Barker N."/>
            <person name="Li Z."/>
            <person name="Van de Peer Y."/>
            <person name="Mizrachi E."/>
        </authorList>
    </citation>
    <scope>NUCLEOTIDE SEQUENCE</scope>
    <source>
        <tissue evidence="3">Young leaves</tissue>
    </source>
</reference>
<gene>
    <name evidence="3" type="ORF">NE237_004290</name>
</gene>
<dbReference type="SUPFAM" id="SSF53335">
    <property type="entry name" value="S-adenosyl-L-methionine-dependent methyltransferases"/>
    <property type="match status" value="1"/>
</dbReference>
<dbReference type="Proteomes" id="UP001141806">
    <property type="component" value="Unassembled WGS sequence"/>
</dbReference>
<dbReference type="EMBL" id="JAMYWD010000005">
    <property type="protein sequence ID" value="KAJ4971191.1"/>
    <property type="molecule type" value="Genomic_DNA"/>
</dbReference>
<keyword evidence="1" id="KW-0479">Metal-binding</keyword>
<proteinExistence type="predicted"/>
<dbReference type="AlphaFoldDB" id="A0A9Q0KJ48"/>
<name>A0A9Q0KJ48_9MAGN</name>
<evidence type="ECO:0000313" key="4">
    <source>
        <dbReference type="Proteomes" id="UP001141806"/>
    </source>
</evidence>
<accession>A0A9Q0KJ48</accession>